<dbReference type="InterPro" id="IPR003593">
    <property type="entry name" value="AAA+_ATPase"/>
</dbReference>
<comment type="subcellular location">
    <subcellularLocation>
        <location evidence="1">Membrane</location>
        <topology evidence="1">Multi-pass membrane protein</topology>
    </subcellularLocation>
</comment>
<dbReference type="PANTHER" id="PTHR43394">
    <property type="entry name" value="ATP-DEPENDENT PERMEASE MDL1, MITOCHONDRIAL"/>
    <property type="match status" value="1"/>
</dbReference>
<dbReference type="InterPro" id="IPR027417">
    <property type="entry name" value="P-loop_NTPase"/>
</dbReference>
<sequence>MAISSLGQSTSYYQAIGQAKVAAASVWDVICLEKSTTTAVDSEEKTLNVDFRGTVKVDNVFFSYPSRPDVSVLRGLSFEARPGQIVALVGASGCGKSTCVQILQQFYRPTKGRILFDDEPIENFNLQALRQQIGVVNQEPTLFATTIFRNIQYGQPSATLDDIQAAAMAANAHDFIMSLPEKYETVVGERGIQLSGGERQRIVIARALV</sequence>
<keyword evidence="5" id="KW-0067">ATP-binding</keyword>
<proteinExistence type="inferred from homology"/>
<dbReference type="SMART" id="SM00382">
    <property type="entry name" value="AAA"/>
    <property type="match status" value="1"/>
</dbReference>
<dbReference type="Pfam" id="PF00005">
    <property type="entry name" value="ABC_tran"/>
    <property type="match status" value="1"/>
</dbReference>
<dbReference type="SUPFAM" id="SSF52540">
    <property type="entry name" value="P-loop containing nucleoside triphosphate hydrolases"/>
    <property type="match status" value="1"/>
</dbReference>
<evidence type="ECO:0000313" key="9">
    <source>
        <dbReference type="EMBL" id="CAF1686164.1"/>
    </source>
</evidence>
<dbReference type="AlphaFoldDB" id="A0A816HDH1"/>
<dbReference type="InterPro" id="IPR003439">
    <property type="entry name" value="ABC_transporter-like_ATP-bd"/>
</dbReference>
<comment type="caution">
    <text evidence="9">The sequence shown here is derived from an EMBL/GenBank/DDBJ whole genome shotgun (WGS) entry which is preliminary data.</text>
</comment>
<dbReference type="PANTHER" id="PTHR43394:SF27">
    <property type="entry name" value="ATP-DEPENDENT TRANSLOCASE ABCB1-LIKE"/>
    <property type="match status" value="1"/>
</dbReference>
<name>A0A816HDH1_ADIRI</name>
<keyword evidence="4" id="KW-0547">Nucleotide-binding</keyword>
<evidence type="ECO:0000259" key="8">
    <source>
        <dbReference type="SMART" id="SM00382"/>
    </source>
</evidence>
<evidence type="ECO:0000313" key="10">
    <source>
        <dbReference type="Proteomes" id="UP000663828"/>
    </source>
</evidence>
<dbReference type="InterPro" id="IPR039421">
    <property type="entry name" value="Type_1_exporter"/>
</dbReference>
<organism evidence="9 10">
    <name type="scientific">Adineta ricciae</name>
    <name type="common">Rotifer</name>
    <dbReference type="NCBI Taxonomy" id="249248"/>
    <lineage>
        <taxon>Eukaryota</taxon>
        <taxon>Metazoa</taxon>
        <taxon>Spiralia</taxon>
        <taxon>Gnathifera</taxon>
        <taxon>Rotifera</taxon>
        <taxon>Eurotatoria</taxon>
        <taxon>Bdelloidea</taxon>
        <taxon>Adinetida</taxon>
        <taxon>Adinetidae</taxon>
        <taxon>Adineta</taxon>
    </lineage>
</organism>
<dbReference type="Gene3D" id="1.20.1560.10">
    <property type="entry name" value="ABC transporter type 1, transmembrane domain"/>
    <property type="match status" value="1"/>
</dbReference>
<keyword evidence="7" id="KW-0472">Membrane</keyword>
<dbReference type="InterPro" id="IPR036640">
    <property type="entry name" value="ABC1_TM_sf"/>
</dbReference>
<accession>A0A816HDH1</accession>
<dbReference type="GO" id="GO:0005743">
    <property type="term" value="C:mitochondrial inner membrane"/>
    <property type="evidence" value="ECO:0007669"/>
    <property type="project" value="TreeGrafter"/>
</dbReference>
<evidence type="ECO:0000256" key="6">
    <source>
        <dbReference type="ARBA" id="ARBA00022989"/>
    </source>
</evidence>
<keyword evidence="3" id="KW-0812">Transmembrane</keyword>
<keyword evidence="10" id="KW-1185">Reference proteome</keyword>
<dbReference type="GO" id="GO:0090374">
    <property type="term" value="P:oligopeptide export from mitochondrion"/>
    <property type="evidence" value="ECO:0007669"/>
    <property type="project" value="TreeGrafter"/>
</dbReference>
<dbReference type="PROSITE" id="PS00211">
    <property type="entry name" value="ABC_TRANSPORTER_1"/>
    <property type="match status" value="1"/>
</dbReference>
<dbReference type="EMBL" id="CAJNOR010016885">
    <property type="protein sequence ID" value="CAF1686164.1"/>
    <property type="molecule type" value="Genomic_DNA"/>
</dbReference>
<evidence type="ECO:0000256" key="5">
    <source>
        <dbReference type="ARBA" id="ARBA00022840"/>
    </source>
</evidence>
<evidence type="ECO:0000256" key="4">
    <source>
        <dbReference type="ARBA" id="ARBA00022741"/>
    </source>
</evidence>
<keyword evidence="6" id="KW-1133">Transmembrane helix</keyword>
<protein>
    <recommendedName>
        <fullName evidence="8">AAA+ ATPase domain-containing protein</fullName>
    </recommendedName>
</protein>
<evidence type="ECO:0000256" key="2">
    <source>
        <dbReference type="ARBA" id="ARBA00007577"/>
    </source>
</evidence>
<dbReference type="Gene3D" id="3.40.50.300">
    <property type="entry name" value="P-loop containing nucleotide triphosphate hydrolases"/>
    <property type="match status" value="1"/>
</dbReference>
<feature type="domain" description="AAA+ ATPase" evidence="8">
    <location>
        <begin position="82"/>
        <end position="208"/>
    </location>
</feature>
<dbReference type="GO" id="GO:0016887">
    <property type="term" value="F:ATP hydrolysis activity"/>
    <property type="evidence" value="ECO:0007669"/>
    <property type="project" value="InterPro"/>
</dbReference>
<dbReference type="InterPro" id="IPR017871">
    <property type="entry name" value="ABC_transporter-like_CS"/>
</dbReference>
<evidence type="ECO:0000256" key="1">
    <source>
        <dbReference type="ARBA" id="ARBA00004141"/>
    </source>
</evidence>
<dbReference type="GO" id="GO:0005524">
    <property type="term" value="F:ATP binding"/>
    <property type="evidence" value="ECO:0007669"/>
    <property type="project" value="UniProtKB-KW"/>
</dbReference>
<comment type="similarity">
    <text evidence="2">Belongs to the ABC transporter superfamily. ABCB family. Multidrug resistance exporter (TC 3.A.1.201) subfamily.</text>
</comment>
<reference evidence="9" key="1">
    <citation type="submission" date="2021-02" db="EMBL/GenBank/DDBJ databases">
        <authorList>
            <person name="Nowell W R."/>
        </authorList>
    </citation>
    <scope>NUCLEOTIDE SEQUENCE</scope>
</reference>
<dbReference type="GO" id="GO:0015421">
    <property type="term" value="F:ABC-type oligopeptide transporter activity"/>
    <property type="evidence" value="ECO:0007669"/>
    <property type="project" value="TreeGrafter"/>
</dbReference>
<dbReference type="Proteomes" id="UP000663828">
    <property type="component" value="Unassembled WGS sequence"/>
</dbReference>
<feature type="non-terminal residue" evidence="9">
    <location>
        <position position="1"/>
    </location>
</feature>
<evidence type="ECO:0000256" key="3">
    <source>
        <dbReference type="ARBA" id="ARBA00022692"/>
    </source>
</evidence>
<evidence type="ECO:0000256" key="7">
    <source>
        <dbReference type="ARBA" id="ARBA00023136"/>
    </source>
</evidence>
<gene>
    <name evidence="9" type="ORF">XAT740_LOCUS61983</name>
</gene>